<dbReference type="PANTHER" id="PTHR10696:SF21">
    <property type="entry name" value="TAUD_TFDA-LIKE DOMAIN-CONTAINING PROTEIN"/>
    <property type="match status" value="1"/>
</dbReference>
<dbReference type="Proteomes" id="UP000600865">
    <property type="component" value="Unassembled WGS sequence"/>
</dbReference>
<evidence type="ECO:0000313" key="6">
    <source>
        <dbReference type="Proteomes" id="UP000600865"/>
    </source>
</evidence>
<gene>
    <name evidence="5" type="ORF">GCM10011309_02070</name>
</gene>
<proteinExistence type="predicted"/>
<organism evidence="5 6">
    <name type="scientific">Litorimonas cladophorae</name>
    <dbReference type="NCBI Taxonomy" id="1220491"/>
    <lineage>
        <taxon>Bacteria</taxon>
        <taxon>Pseudomonadati</taxon>
        <taxon>Pseudomonadota</taxon>
        <taxon>Alphaproteobacteria</taxon>
        <taxon>Maricaulales</taxon>
        <taxon>Robiginitomaculaceae</taxon>
    </lineage>
</organism>
<name>A0A918KAB1_9PROT</name>
<feature type="compositionally biased region" description="Polar residues" evidence="3">
    <location>
        <begin position="167"/>
        <end position="176"/>
    </location>
</feature>
<dbReference type="Gene3D" id="3.60.130.10">
    <property type="entry name" value="Clavaminate synthase-like"/>
    <property type="match status" value="1"/>
</dbReference>
<comment type="cofactor">
    <cofactor evidence="1">
        <name>Fe(2+)</name>
        <dbReference type="ChEBI" id="CHEBI:29033"/>
    </cofactor>
</comment>
<accession>A0A918KAB1</accession>
<comment type="caution">
    <text evidence="5">The sequence shown here is derived from an EMBL/GenBank/DDBJ whole genome shotgun (WGS) entry which is preliminary data.</text>
</comment>
<dbReference type="AlphaFoldDB" id="A0A918KAB1"/>
<dbReference type="GO" id="GO:0016706">
    <property type="term" value="F:2-oxoglutarate-dependent dioxygenase activity"/>
    <property type="evidence" value="ECO:0007669"/>
    <property type="project" value="UniProtKB-ARBA"/>
</dbReference>
<keyword evidence="2" id="KW-0560">Oxidoreductase</keyword>
<dbReference type="RefSeq" id="WP_233349700.1">
    <property type="nucleotide sequence ID" value="NZ_BMYV01000001.1"/>
</dbReference>
<evidence type="ECO:0000259" key="4">
    <source>
        <dbReference type="Pfam" id="PF02668"/>
    </source>
</evidence>
<keyword evidence="6" id="KW-1185">Reference proteome</keyword>
<dbReference type="InterPro" id="IPR003819">
    <property type="entry name" value="TauD/TfdA-like"/>
</dbReference>
<sequence length="308" mass="33699">MIQIHNGTEFPHVISGQGHLPTWLEANKTSVDNALAISGTVLFRGFDISTPEDVDAAVEAYGEAGFTYGESLSNAVRVNLTPRIFTANEAPPEVSIFLHHEMAQTPLFPSKLFFSCMIAPETGGSTPICRSDIVFDRLKAETPDLVAALREHGVRYSNTMPGEDDPNSGQGRSWRSTLSCETRAEAETRLDKLGYAYVWNSDDTLRVTSPALPAIRTLPDGSESFFNQLIAAFRGWKDARNDPSKSVTLGNGEPLDVAALGKAIEIADELSFDLNWQVGDVALLDNYRVMHGRRPYTGKRRVVAALIA</sequence>
<evidence type="ECO:0000256" key="3">
    <source>
        <dbReference type="SAM" id="MobiDB-lite"/>
    </source>
</evidence>
<evidence type="ECO:0000313" key="5">
    <source>
        <dbReference type="EMBL" id="GGX56792.1"/>
    </source>
</evidence>
<dbReference type="Pfam" id="PF02668">
    <property type="entry name" value="TauD"/>
    <property type="match status" value="1"/>
</dbReference>
<dbReference type="EMBL" id="BMYV01000001">
    <property type="protein sequence ID" value="GGX56792.1"/>
    <property type="molecule type" value="Genomic_DNA"/>
</dbReference>
<evidence type="ECO:0000256" key="1">
    <source>
        <dbReference type="ARBA" id="ARBA00001954"/>
    </source>
</evidence>
<evidence type="ECO:0000256" key="2">
    <source>
        <dbReference type="ARBA" id="ARBA00023002"/>
    </source>
</evidence>
<reference evidence="5 6" key="1">
    <citation type="journal article" date="2014" name="Int. J. Syst. Evol. Microbiol.">
        <title>Complete genome sequence of Corynebacterium casei LMG S-19264T (=DSM 44701T), isolated from a smear-ripened cheese.</title>
        <authorList>
            <consortium name="US DOE Joint Genome Institute (JGI-PGF)"/>
            <person name="Walter F."/>
            <person name="Albersmeier A."/>
            <person name="Kalinowski J."/>
            <person name="Ruckert C."/>
        </authorList>
    </citation>
    <scope>NUCLEOTIDE SEQUENCE [LARGE SCALE GENOMIC DNA]</scope>
    <source>
        <strain evidence="5 6">KCTC 23968</strain>
    </source>
</reference>
<protein>
    <submittedName>
        <fullName evidence="5">Syringomycin biosynthesis enzyme</fullName>
    </submittedName>
</protein>
<dbReference type="PANTHER" id="PTHR10696">
    <property type="entry name" value="GAMMA-BUTYROBETAINE HYDROXYLASE-RELATED"/>
    <property type="match status" value="1"/>
</dbReference>
<feature type="domain" description="TauD/TfdA-like" evidence="4">
    <location>
        <begin position="19"/>
        <end position="302"/>
    </location>
</feature>
<feature type="region of interest" description="Disordered" evidence="3">
    <location>
        <begin position="156"/>
        <end position="176"/>
    </location>
</feature>
<dbReference type="InterPro" id="IPR050411">
    <property type="entry name" value="AlphaKG_dependent_hydroxylases"/>
</dbReference>
<dbReference type="SUPFAM" id="SSF51197">
    <property type="entry name" value="Clavaminate synthase-like"/>
    <property type="match status" value="1"/>
</dbReference>
<dbReference type="InterPro" id="IPR042098">
    <property type="entry name" value="TauD-like_sf"/>
</dbReference>